<organism evidence="1 2">
    <name type="scientific">Aureibaculum algae</name>
    <dbReference type="NCBI Taxonomy" id="2584122"/>
    <lineage>
        <taxon>Bacteria</taxon>
        <taxon>Pseudomonadati</taxon>
        <taxon>Bacteroidota</taxon>
        <taxon>Flavobacteriia</taxon>
        <taxon>Flavobacteriales</taxon>
        <taxon>Flavobacteriaceae</taxon>
        <taxon>Aureibaculum</taxon>
    </lineage>
</organism>
<name>A0A5B7TLH5_9FLAO</name>
<evidence type="ECO:0000313" key="1">
    <source>
        <dbReference type="EMBL" id="QCX37559.1"/>
    </source>
</evidence>
<evidence type="ECO:0000313" key="2">
    <source>
        <dbReference type="Proteomes" id="UP000306229"/>
    </source>
</evidence>
<protein>
    <submittedName>
        <fullName evidence="1">Uncharacterized protein</fullName>
    </submittedName>
</protein>
<accession>A0A5B7TLH5</accession>
<reference evidence="1 2" key="1">
    <citation type="submission" date="2019-05" db="EMBL/GenBank/DDBJ databases">
        <title>Algicella ahnfeltiae gen. nov., sp. nov., a novel marine bacterium of the family Flavobacteriaceae isolated from a red alga.</title>
        <authorList>
            <person name="Nedashkovskaya O.I."/>
            <person name="Kukhlevskiy A.D."/>
            <person name="Kim S.-G."/>
            <person name="Zhukova N.V."/>
            <person name="Mikhailov V.V."/>
        </authorList>
    </citation>
    <scope>NUCLEOTIDE SEQUENCE [LARGE SCALE GENOMIC DNA]</scope>
    <source>
        <strain evidence="1 2">10Alg115</strain>
    </source>
</reference>
<dbReference type="Proteomes" id="UP000306229">
    <property type="component" value="Chromosome"/>
</dbReference>
<proteinExistence type="predicted"/>
<gene>
    <name evidence="1" type="ORF">FF125_03580</name>
</gene>
<keyword evidence="2" id="KW-1185">Reference proteome</keyword>
<dbReference type="EMBL" id="CP040749">
    <property type="protein sequence ID" value="QCX37559.1"/>
    <property type="molecule type" value="Genomic_DNA"/>
</dbReference>
<dbReference type="KEGG" id="fbe:FF125_03580"/>
<dbReference type="OrthoDB" id="1201645at2"/>
<dbReference type="AlphaFoldDB" id="A0A5B7TLH5"/>
<sequence length="148" mass="16684">MGLFSKVDKVLAGLGNMKAMKRVHVDTFTEGLMESVEGEKLSASEHGEIWAHIQELGGYYSLNTTILSGVNIKTIKGGKLSFLGSKDTFVLDTDDNQLESDYSNVSNRWMTKANYNIDKKDIEFIRGKGYTELQFEFKKKTLVFDVIK</sequence>
<dbReference type="RefSeq" id="WP_138948491.1">
    <property type="nucleotide sequence ID" value="NZ_CP040749.1"/>
</dbReference>